<keyword evidence="4" id="KW-1185">Reference proteome</keyword>
<gene>
    <name evidence="3" type="ORF">DCHRY22_LOCUS12794</name>
</gene>
<evidence type="ECO:0000313" key="3">
    <source>
        <dbReference type="EMBL" id="CAG9578747.1"/>
    </source>
</evidence>
<dbReference type="InterPro" id="IPR018613">
    <property type="entry name" value="Ccdc97-like"/>
</dbReference>
<accession>A0A8J2R2M2</accession>
<feature type="region of interest" description="Disordered" evidence="1">
    <location>
        <begin position="320"/>
        <end position="343"/>
    </location>
</feature>
<dbReference type="PANTHER" id="PTHR31840">
    <property type="entry name" value="COILED-COIL DOMAIN-CONTAINING PROTEIN 97"/>
    <property type="match status" value="1"/>
</dbReference>
<dbReference type="AlphaFoldDB" id="A0A8J2R2M2"/>
<feature type="compositionally biased region" description="Basic and acidic residues" evidence="1">
    <location>
        <begin position="217"/>
        <end position="236"/>
    </location>
</feature>
<dbReference type="OrthoDB" id="333176at2759"/>
<organism evidence="3 4">
    <name type="scientific">Danaus chrysippus</name>
    <name type="common">African queen</name>
    <dbReference type="NCBI Taxonomy" id="151541"/>
    <lineage>
        <taxon>Eukaryota</taxon>
        <taxon>Metazoa</taxon>
        <taxon>Ecdysozoa</taxon>
        <taxon>Arthropoda</taxon>
        <taxon>Hexapoda</taxon>
        <taxon>Insecta</taxon>
        <taxon>Pterygota</taxon>
        <taxon>Neoptera</taxon>
        <taxon>Endopterygota</taxon>
        <taxon>Lepidoptera</taxon>
        <taxon>Glossata</taxon>
        <taxon>Ditrysia</taxon>
        <taxon>Papilionoidea</taxon>
        <taxon>Nymphalidae</taxon>
        <taxon>Danainae</taxon>
        <taxon>Danaini</taxon>
        <taxon>Danaina</taxon>
        <taxon>Danaus</taxon>
        <taxon>Anosia</taxon>
    </lineage>
</organism>
<evidence type="ECO:0000256" key="1">
    <source>
        <dbReference type="SAM" id="MobiDB-lite"/>
    </source>
</evidence>
<dbReference type="Pfam" id="PF09747">
    <property type="entry name" value="CCD97-like_C"/>
    <property type="match status" value="1"/>
</dbReference>
<dbReference type="InterPro" id="IPR040233">
    <property type="entry name" value="CCD97-like_C"/>
</dbReference>
<evidence type="ECO:0000259" key="2">
    <source>
        <dbReference type="Pfam" id="PF09747"/>
    </source>
</evidence>
<comment type="caution">
    <text evidence="3">The sequence shown here is derived from an EMBL/GenBank/DDBJ whole genome shotgun (WGS) entry which is preliminary data.</text>
</comment>
<dbReference type="PANTHER" id="PTHR31840:SF1">
    <property type="entry name" value="COILED-COIL DOMAIN-CONTAINING PROTEIN 97"/>
    <property type="match status" value="1"/>
</dbReference>
<feature type="domain" description="CCD97-like C-terminal" evidence="2">
    <location>
        <begin position="116"/>
        <end position="301"/>
    </location>
</feature>
<name>A0A8J2R2M2_9NEOP</name>
<reference evidence="3" key="1">
    <citation type="submission" date="2021-09" db="EMBL/GenBank/DDBJ databases">
        <authorList>
            <person name="Martin H S."/>
        </authorList>
    </citation>
    <scope>NUCLEOTIDE SEQUENCE</scope>
</reference>
<dbReference type="Proteomes" id="UP000789524">
    <property type="component" value="Unassembled WGS sequence"/>
</dbReference>
<proteinExistence type="predicted"/>
<protein>
    <submittedName>
        <fullName evidence="3">(African queen) hypothetical protein</fullName>
    </submittedName>
</protein>
<feature type="compositionally biased region" description="Acidic residues" evidence="1">
    <location>
        <begin position="206"/>
        <end position="216"/>
    </location>
</feature>
<sequence>MATDPINQDDLETVEEDIDPILDIIDYLVRCSNIRFKNSHSNTTEVHTNENISAAYDLYKKSPTLFLMQFGKYLSPNHLKYFENVDHNYKNSKFKQCLDDLKIYHSTECSSRRIRNRRYKAMQRMKVDSDYFSEKQMMYRNPLLYEQLVGQFLTDEEIKERDAVDSENLTFLGMILDTVDRNEMREIKNKQMLMDEDNCSEQTNDSVEDDSDDVNENENKHWGGFDIPDTKPEPKPQEQPQSMINANERNLLREEFLQEMYSSFIEGRDINFDYNSVDHNEEYDDLDQISQDAEDKYFDSEDNNVTTLEEHMALVHEYGRKNSSDSGNDPLDVFMQHISNKLQ</sequence>
<evidence type="ECO:0000313" key="4">
    <source>
        <dbReference type="Proteomes" id="UP000789524"/>
    </source>
</evidence>
<feature type="region of interest" description="Disordered" evidence="1">
    <location>
        <begin position="191"/>
        <end position="241"/>
    </location>
</feature>
<dbReference type="EMBL" id="CAKASE010000078">
    <property type="protein sequence ID" value="CAG9578747.1"/>
    <property type="molecule type" value="Genomic_DNA"/>
</dbReference>